<dbReference type="EMBL" id="AP009389">
    <property type="protein sequence ID" value="BAF60486.1"/>
    <property type="molecule type" value="Genomic_DNA"/>
</dbReference>
<dbReference type="AlphaFoldDB" id="A5CZU8"/>
<dbReference type="HOGENOM" id="CLU_885215_0_0_9"/>
<name>A5CZU8_PELTS</name>
<keyword evidence="2" id="KW-1185">Reference proteome</keyword>
<evidence type="ECO:0000313" key="1">
    <source>
        <dbReference type="EMBL" id="BAF60486.1"/>
    </source>
</evidence>
<accession>A5CZU8</accession>
<dbReference type="KEGG" id="pth:PTH_2305"/>
<reference evidence="2" key="1">
    <citation type="journal article" date="2008" name="Genome Res.">
        <title>The genome of Pelotomaculum thermopropionicum reveals niche-associated evolution in anaerobic microbiota.</title>
        <authorList>
            <person name="Kosaka T."/>
            <person name="Kato S."/>
            <person name="Shimoyama T."/>
            <person name="Ishii S."/>
            <person name="Abe T."/>
            <person name="Watanabe K."/>
        </authorList>
    </citation>
    <scope>NUCLEOTIDE SEQUENCE [LARGE SCALE GENOMIC DNA]</scope>
    <source>
        <strain evidence="2">DSM 13744 / JCM 10971 / SI</strain>
    </source>
</reference>
<gene>
    <name evidence="1" type="ordered locus">PTH_2305</name>
</gene>
<organism evidence="1 2">
    <name type="scientific">Pelotomaculum thermopropionicum (strain DSM 13744 / JCM 10971 / SI)</name>
    <dbReference type="NCBI Taxonomy" id="370438"/>
    <lineage>
        <taxon>Bacteria</taxon>
        <taxon>Bacillati</taxon>
        <taxon>Bacillota</taxon>
        <taxon>Clostridia</taxon>
        <taxon>Eubacteriales</taxon>
        <taxon>Desulfotomaculaceae</taxon>
        <taxon>Pelotomaculum</taxon>
    </lineage>
</organism>
<proteinExistence type="predicted"/>
<evidence type="ECO:0000313" key="2">
    <source>
        <dbReference type="Proteomes" id="UP000006556"/>
    </source>
</evidence>
<protein>
    <submittedName>
        <fullName evidence="1">Uncharacterized protein</fullName>
    </submittedName>
</protein>
<dbReference type="Proteomes" id="UP000006556">
    <property type="component" value="Chromosome"/>
</dbReference>
<sequence length="314" mass="36287">MTVIQIPFKTCLLLIQSAFQPPDGFQVQAGYLRNDVFRQTLFQGRPGSFQLAFLYAFLYTLRTAFFMPAGGNLHDGLGLLPVNFTQFQAEFFLFFPVQLKISLEETAQKLRPRRIQFHPGQHAHEFQPDFYSFFRFEAHFTQQRRRHRIIAGRIIPPLKFSQLQFVKPKPQHFQKRKFNVKTVLLITRLIVAEYGHRQDPAPVFFIQPAEISEHPFVKISLRIGLCFHMHQNHAGLLFEPGFHQDIHQVFFSGGDVGEHLLLQKPEVTKIYGLAGGGEEQIHEFGEKGLQQFLEQPVVVCPVINHFFAPFISSI</sequence>
<dbReference type="eggNOG" id="ENOG502ZEWA">
    <property type="taxonomic scope" value="Bacteria"/>
</dbReference>